<proteinExistence type="predicted"/>
<evidence type="ECO:0000313" key="2">
    <source>
        <dbReference type="EMBL" id="TFK36202.1"/>
    </source>
</evidence>
<feature type="domain" description="DUF4246" evidence="1">
    <location>
        <begin position="91"/>
        <end position="475"/>
    </location>
</feature>
<dbReference type="InterPro" id="IPR025340">
    <property type="entry name" value="DUF4246"/>
</dbReference>
<dbReference type="AlphaFoldDB" id="A0A5C3LTT1"/>
<sequence>MPRDPKNYTEGGSPPYLPGFGLPINYTPYKNGNEELFPNALIVGDVLHEDRWHSSTAKRRRRNSLPLTTLREFTMLRLMNQLTDKPDWDKKEALKTAVAPLENVPEREKDWHPGSGERVLDLVHPSLFPLVYGRSRILKESVTSLDDCIERCGEGEVIPVPPRDRKAKAEKVDDDGFDANFKWLSNPYSRRFQWLPCEVDISGEEDSVKITSYINNLHPRHHKNLYGVIEKIIAHTIPLWNLTLTPLESPQMVIPRIPYKEVKYELDPEKGAELEEPNDYRLYWLWDEEFENIRRAVQPEPGVFCEPPLATLTSQYYVEGTDELDPQYSDDLRRDYGERGLQIIVKLANIHLTPEKPEYEGGTWHVGGQLNEHICSTALYYYDNENITASSLAFRRIFGCLSDGPAVQEIGSIDTREGRLITFPNIFQHQVQPFKLVDPTKPGHRKILALFLVDPHIQTISTAHVPCQQKEWWMEAARTNQALSRLPVEVQQLVVDAVDEFPISMQEAKQLREKLMAERKVFATDHSREFSSLNFSLCEH</sequence>
<evidence type="ECO:0000313" key="3">
    <source>
        <dbReference type="Proteomes" id="UP000308652"/>
    </source>
</evidence>
<dbReference type="PANTHER" id="PTHR33119">
    <property type="entry name" value="IFI3P"/>
    <property type="match status" value="1"/>
</dbReference>
<gene>
    <name evidence="2" type="ORF">BDQ12DRAFT_725247</name>
</gene>
<evidence type="ECO:0000259" key="1">
    <source>
        <dbReference type="Pfam" id="PF14033"/>
    </source>
</evidence>
<dbReference type="Pfam" id="PF14033">
    <property type="entry name" value="DUF4246"/>
    <property type="match status" value="1"/>
</dbReference>
<dbReference type="EMBL" id="ML213615">
    <property type="protein sequence ID" value="TFK36202.1"/>
    <property type="molecule type" value="Genomic_DNA"/>
</dbReference>
<dbReference type="OrthoDB" id="415532at2759"/>
<reference evidence="2 3" key="1">
    <citation type="journal article" date="2019" name="Nat. Ecol. Evol.">
        <title>Megaphylogeny resolves global patterns of mushroom evolution.</title>
        <authorList>
            <person name="Varga T."/>
            <person name="Krizsan K."/>
            <person name="Foldi C."/>
            <person name="Dima B."/>
            <person name="Sanchez-Garcia M."/>
            <person name="Sanchez-Ramirez S."/>
            <person name="Szollosi G.J."/>
            <person name="Szarkandi J.G."/>
            <person name="Papp V."/>
            <person name="Albert L."/>
            <person name="Andreopoulos W."/>
            <person name="Angelini C."/>
            <person name="Antonin V."/>
            <person name="Barry K.W."/>
            <person name="Bougher N.L."/>
            <person name="Buchanan P."/>
            <person name="Buyck B."/>
            <person name="Bense V."/>
            <person name="Catcheside P."/>
            <person name="Chovatia M."/>
            <person name="Cooper J."/>
            <person name="Damon W."/>
            <person name="Desjardin D."/>
            <person name="Finy P."/>
            <person name="Geml J."/>
            <person name="Haridas S."/>
            <person name="Hughes K."/>
            <person name="Justo A."/>
            <person name="Karasinski D."/>
            <person name="Kautmanova I."/>
            <person name="Kiss B."/>
            <person name="Kocsube S."/>
            <person name="Kotiranta H."/>
            <person name="LaButti K.M."/>
            <person name="Lechner B.E."/>
            <person name="Liimatainen K."/>
            <person name="Lipzen A."/>
            <person name="Lukacs Z."/>
            <person name="Mihaltcheva S."/>
            <person name="Morgado L.N."/>
            <person name="Niskanen T."/>
            <person name="Noordeloos M.E."/>
            <person name="Ohm R.A."/>
            <person name="Ortiz-Santana B."/>
            <person name="Ovrebo C."/>
            <person name="Racz N."/>
            <person name="Riley R."/>
            <person name="Savchenko A."/>
            <person name="Shiryaev A."/>
            <person name="Soop K."/>
            <person name="Spirin V."/>
            <person name="Szebenyi C."/>
            <person name="Tomsovsky M."/>
            <person name="Tulloss R.E."/>
            <person name="Uehling J."/>
            <person name="Grigoriev I.V."/>
            <person name="Vagvolgyi C."/>
            <person name="Papp T."/>
            <person name="Martin F.M."/>
            <person name="Miettinen O."/>
            <person name="Hibbett D.S."/>
            <person name="Nagy L.G."/>
        </authorList>
    </citation>
    <scope>NUCLEOTIDE SEQUENCE [LARGE SCALE GENOMIC DNA]</scope>
    <source>
        <strain evidence="2 3">CBS 166.37</strain>
    </source>
</reference>
<dbReference type="Proteomes" id="UP000308652">
    <property type="component" value="Unassembled WGS sequence"/>
</dbReference>
<organism evidence="2 3">
    <name type="scientific">Crucibulum laeve</name>
    <dbReference type="NCBI Taxonomy" id="68775"/>
    <lineage>
        <taxon>Eukaryota</taxon>
        <taxon>Fungi</taxon>
        <taxon>Dikarya</taxon>
        <taxon>Basidiomycota</taxon>
        <taxon>Agaricomycotina</taxon>
        <taxon>Agaricomycetes</taxon>
        <taxon>Agaricomycetidae</taxon>
        <taxon>Agaricales</taxon>
        <taxon>Agaricineae</taxon>
        <taxon>Nidulariaceae</taxon>
        <taxon>Crucibulum</taxon>
    </lineage>
</organism>
<name>A0A5C3LTT1_9AGAR</name>
<keyword evidence="3" id="KW-1185">Reference proteome</keyword>
<accession>A0A5C3LTT1</accession>
<dbReference type="InterPro" id="IPR049192">
    <property type="entry name" value="DUF4246_C"/>
</dbReference>
<protein>
    <recommendedName>
        <fullName evidence="1">DUF4246 domain-containing protein</fullName>
    </recommendedName>
</protein>
<dbReference type="PANTHER" id="PTHR33119:SF1">
    <property type="entry name" value="FE2OG DIOXYGENASE DOMAIN-CONTAINING PROTEIN"/>
    <property type="match status" value="1"/>
</dbReference>
<dbReference type="STRING" id="68775.A0A5C3LTT1"/>